<dbReference type="UniPathway" id="UPA00219"/>
<dbReference type="InterPro" id="IPR056203">
    <property type="entry name" value="Cds6_C"/>
</dbReference>
<protein>
    <submittedName>
        <fullName evidence="7">L,D-transpeptidase catalytic domain</fullName>
    </submittedName>
</protein>
<evidence type="ECO:0000256" key="4">
    <source>
        <dbReference type="ARBA" id="ARBA00022984"/>
    </source>
</evidence>
<sequence>MSKRRLRFLQLGCLVAAVAAGAAFFSWNAKAFELPGFARPARLASPHPVLPRNTEGLLVTSLLQITQGQTRAALDTLDELTRLAPNFKLAHLVRGDLLMAHARALSGFGGAPEASREAISDFREEARVRLEHYLTQQDVQNVPAYLWQLDPSQQYAIVIDASRSRLYLYRNESGNPRYVADYYVTVGKNGTEKSKEGDKRTPLGVYFASTQLQQQNLPDFYGKAAYPLSYPNEWDRRQGKNGHGIWLHGTPDNTYSRPPHASDGCVVMTNPDLKAMAPILKNGRTPVVIVHDIPAGTAAQTTAQKEDLAQAMEAWRRAWESQDTDRYLGYYSRDFFSPDRNYDGWAQEKRRIQSAGIKASIRLSNISMFRYPDVRQPMVLVSFDQQYSNGSLNNAMHKRQYWVLENGRWKILYEGAA</sequence>
<organism evidence="7">
    <name type="scientific">mine drainage metagenome</name>
    <dbReference type="NCBI Taxonomy" id="410659"/>
    <lineage>
        <taxon>unclassified sequences</taxon>
        <taxon>metagenomes</taxon>
        <taxon>ecological metagenomes</taxon>
    </lineage>
</organism>
<keyword evidence="3" id="KW-0133">Cell shape</keyword>
<dbReference type="InterPro" id="IPR032710">
    <property type="entry name" value="NTF2-like_dom_sf"/>
</dbReference>
<dbReference type="SUPFAM" id="SSF54427">
    <property type="entry name" value="NTF2-like"/>
    <property type="match status" value="1"/>
</dbReference>
<dbReference type="PANTHER" id="PTHR36699">
    <property type="entry name" value="LD-TRANSPEPTIDASE"/>
    <property type="match status" value="1"/>
</dbReference>
<keyword evidence="4" id="KW-0573">Peptidoglycan synthesis</keyword>
<dbReference type="GO" id="GO:0009252">
    <property type="term" value="P:peptidoglycan biosynthetic process"/>
    <property type="evidence" value="ECO:0007669"/>
    <property type="project" value="UniProtKB-UniPathway"/>
</dbReference>
<evidence type="ECO:0000256" key="5">
    <source>
        <dbReference type="ARBA" id="ARBA00023316"/>
    </source>
</evidence>
<keyword evidence="2" id="KW-0808">Transferase</keyword>
<dbReference type="Gene3D" id="2.40.440.10">
    <property type="entry name" value="L,D-transpeptidase catalytic domain-like"/>
    <property type="match status" value="1"/>
</dbReference>
<evidence type="ECO:0000256" key="2">
    <source>
        <dbReference type="ARBA" id="ARBA00022679"/>
    </source>
</evidence>
<dbReference type="GO" id="GO:0008360">
    <property type="term" value="P:regulation of cell shape"/>
    <property type="evidence" value="ECO:0007669"/>
    <property type="project" value="UniProtKB-KW"/>
</dbReference>
<gene>
    <name evidence="7" type="ORF">GALL_349010</name>
</gene>
<feature type="domain" description="L,D-TPase catalytic" evidence="6">
    <location>
        <begin position="155"/>
        <end position="290"/>
    </location>
</feature>
<dbReference type="EMBL" id="MLJW01000716">
    <property type="protein sequence ID" value="OIQ83292.1"/>
    <property type="molecule type" value="Genomic_DNA"/>
</dbReference>
<keyword evidence="5" id="KW-0961">Cell wall biogenesis/degradation</keyword>
<evidence type="ECO:0000256" key="3">
    <source>
        <dbReference type="ARBA" id="ARBA00022960"/>
    </source>
</evidence>
<dbReference type="PANTHER" id="PTHR36699:SF1">
    <property type="entry name" value="L,D-TRANSPEPTIDASE YAFK-RELATED"/>
    <property type="match status" value="1"/>
</dbReference>
<comment type="caution">
    <text evidence="7">The sequence shown here is derived from an EMBL/GenBank/DDBJ whole genome shotgun (WGS) entry which is preliminary data.</text>
</comment>
<evidence type="ECO:0000259" key="6">
    <source>
        <dbReference type="PROSITE" id="PS52029"/>
    </source>
</evidence>
<dbReference type="InterPro" id="IPR005490">
    <property type="entry name" value="LD_TPept_cat_dom"/>
</dbReference>
<dbReference type="Pfam" id="PF03734">
    <property type="entry name" value="YkuD"/>
    <property type="match status" value="1"/>
</dbReference>
<comment type="pathway">
    <text evidence="1">Cell wall biogenesis; peptidoglycan biosynthesis.</text>
</comment>
<evidence type="ECO:0000256" key="1">
    <source>
        <dbReference type="ARBA" id="ARBA00004752"/>
    </source>
</evidence>
<dbReference type="SUPFAM" id="SSF141523">
    <property type="entry name" value="L,D-transpeptidase catalytic domain-like"/>
    <property type="match status" value="1"/>
</dbReference>
<dbReference type="GO" id="GO:0071555">
    <property type="term" value="P:cell wall organization"/>
    <property type="evidence" value="ECO:0007669"/>
    <property type="project" value="UniProtKB-KW"/>
</dbReference>
<dbReference type="AlphaFoldDB" id="A0A1J5QTW2"/>
<dbReference type="CDD" id="cd16913">
    <property type="entry name" value="YkuD_like"/>
    <property type="match status" value="1"/>
</dbReference>
<dbReference type="InterPro" id="IPR038063">
    <property type="entry name" value="Transpep_catalytic_dom"/>
</dbReference>
<dbReference type="Gene3D" id="3.10.450.50">
    <property type="match status" value="1"/>
</dbReference>
<proteinExistence type="predicted"/>
<dbReference type="GO" id="GO:0016740">
    <property type="term" value="F:transferase activity"/>
    <property type="evidence" value="ECO:0007669"/>
    <property type="project" value="UniProtKB-KW"/>
</dbReference>
<dbReference type="Pfam" id="PF24125">
    <property type="entry name" value="Cds6_C"/>
    <property type="match status" value="1"/>
</dbReference>
<name>A0A1J5QTW2_9ZZZZ</name>
<accession>A0A1J5QTW2</accession>
<dbReference type="PROSITE" id="PS52029">
    <property type="entry name" value="LD_TPASE"/>
    <property type="match status" value="1"/>
</dbReference>
<evidence type="ECO:0000313" key="7">
    <source>
        <dbReference type="EMBL" id="OIQ83292.1"/>
    </source>
</evidence>
<reference evidence="7" key="1">
    <citation type="submission" date="2016-10" db="EMBL/GenBank/DDBJ databases">
        <title>Sequence of Gallionella enrichment culture.</title>
        <authorList>
            <person name="Poehlein A."/>
            <person name="Muehling M."/>
            <person name="Daniel R."/>
        </authorList>
    </citation>
    <scope>NUCLEOTIDE SEQUENCE</scope>
</reference>